<gene>
    <name evidence="2" type="ORF">DFR66_11919</name>
    <name evidence="3" type="ORF">IQ02_02671</name>
</gene>
<proteinExistence type="predicted"/>
<dbReference type="EMBL" id="QQBA01000019">
    <property type="protein sequence ID" value="RDI50247.1"/>
    <property type="molecule type" value="Genomic_DNA"/>
</dbReference>
<dbReference type="EMBL" id="VLKX01000019">
    <property type="protein sequence ID" value="TWI44241.1"/>
    <property type="molecule type" value="Genomic_DNA"/>
</dbReference>
<sequence length="58" mass="6591">MKNLDILLFTGIVIICFISFIVSTFREFENLSKKDDYLSKKSGLISRILAYLASLVSD</sequence>
<dbReference type="Proteomes" id="UP000254518">
    <property type="component" value="Unassembled WGS sequence"/>
</dbReference>
<protein>
    <submittedName>
        <fullName evidence="3">Uncharacterized protein</fullName>
    </submittedName>
</protein>
<feature type="transmembrane region" description="Helical" evidence="1">
    <location>
        <begin position="6"/>
        <end position="25"/>
    </location>
</feature>
<accession>A0A562PIG3</accession>
<keyword evidence="4" id="KW-1185">Reference proteome</keyword>
<keyword evidence="1" id="KW-0472">Membrane</keyword>
<dbReference type="AlphaFoldDB" id="A0A562PIG3"/>
<keyword evidence="1" id="KW-0812">Transmembrane</keyword>
<keyword evidence="1" id="KW-1133">Transmembrane helix</keyword>
<reference evidence="3 5" key="1">
    <citation type="journal article" date="2015" name="Stand. Genomic Sci.">
        <title>Genomic Encyclopedia of Bacterial and Archaeal Type Strains, Phase III: the genomes of soil and plant-associated and newly described type strains.</title>
        <authorList>
            <person name="Whitman W.B."/>
            <person name="Woyke T."/>
            <person name="Klenk H.P."/>
            <person name="Zhou Y."/>
            <person name="Lilburn T.G."/>
            <person name="Beck B.J."/>
            <person name="De Vos P."/>
            <person name="Vandamme P."/>
            <person name="Eisen J.A."/>
            <person name="Garrity G."/>
            <person name="Hugenholtz P."/>
            <person name="Kyrpides N.C."/>
        </authorList>
    </citation>
    <scope>NUCLEOTIDE SEQUENCE [LARGE SCALE GENOMIC DNA]</scope>
    <source>
        <strain evidence="3 5">CGMCC 1.5380</strain>
    </source>
</reference>
<evidence type="ECO:0000313" key="4">
    <source>
        <dbReference type="Proteomes" id="UP000254518"/>
    </source>
</evidence>
<organism evidence="3 5">
    <name type="scientific">Flavobacterium glaciei</name>
    <dbReference type="NCBI Taxonomy" id="386300"/>
    <lineage>
        <taxon>Bacteria</taxon>
        <taxon>Pseudomonadati</taxon>
        <taxon>Bacteroidota</taxon>
        <taxon>Flavobacteriia</taxon>
        <taxon>Flavobacteriales</taxon>
        <taxon>Flavobacteriaceae</taxon>
        <taxon>Flavobacterium</taxon>
    </lineage>
</organism>
<evidence type="ECO:0000313" key="2">
    <source>
        <dbReference type="EMBL" id="RDI50247.1"/>
    </source>
</evidence>
<evidence type="ECO:0000313" key="5">
    <source>
        <dbReference type="Proteomes" id="UP000321392"/>
    </source>
</evidence>
<dbReference type="Proteomes" id="UP000321392">
    <property type="component" value="Unassembled WGS sequence"/>
</dbReference>
<reference evidence="2 4" key="2">
    <citation type="submission" date="2018-07" db="EMBL/GenBank/DDBJ databases">
        <title>Genomic Encyclopedia of Type Strains, Phase IV (KMG-IV): sequencing the most valuable type-strain genomes for metagenomic binning, comparative biology and taxonomic classification.</title>
        <authorList>
            <person name="Goeker M."/>
        </authorList>
    </citation>
    <scope>NUCLEOTIDE SEQUENCE [LARGE SCALE GENOMIC DNA]</scope>
    <source>
        <strain evidence="2 4">DSM 19728</strain>
    </source>
</reference>
<reference evidence="3" key="3">
    <citation type="submission" date="2019-07" db="EMBL/GenBank/DDBJ databases">
        <authorList>
            <person name="Whitman W."/>
            <person name="Huntemann M."/>
            <person name="Clum A."/>
            <person name="Pillay M."/>
            <person name="Palaniappan K."/>
            <person name="Varghese N."/>
            <person name="Mikhailova N."/>
            <person name="Stamatis D."/>
            <person name="Reddy T."/>
            <person name="Daum C."/>
            <person name="Shapiro N."/>
            <person name="Ivanova N."/>
            <person name="Kyrpides N."/>
            <person name="Woyke T."/>
        </authorList>
    </citation>
    <scope>NUCLEOTIDE SEQUENCE</scope>
    <source>
        <strain evidence="3">CGMCC 1.5380</strain>
    </source>
</reference>
<evidence type="ECO:0000313" key="3">
    <source>
        <dbReference type="EMBL" id="TWI44241.1"/>
    </source>
</evidence>
<comment type="caution">
    <text evidence="3">The sequence shown here is derived from an EMBL/GenBank/DDBJ whole genome shotgun (WGS) entry which is preliminary data.</text>
</comment>
<name>A0A562PIG3_9FLAO</name>
<evidence type="ECO:0000256" key="1">
    <source>
        <dbReference type="SAM" id="Phobius"/>
    </source>
</evidence>